<dbReference type="GO" id="GO:0008270">
    <property type="term" value="F:zinc ion binding"/>
    <property type="evidence" value="ECO:0007669"/>
    <property type="project" value="TreeGrafter"/>
</dbReference>
<evidence type="ECO:0000256" key="1">
    <source>
        <dbReference type="ARBA" id="ARBA00004496"/>
    </source>
</evidence>
<dbReference type="InterPro" id="IPR036388">
    <property type="entry name" value="WH-like_DNA-bd_sf"/>
</dbReference>
<keyword evidence="3" id="KW-0963">Cytoplasm</keyword>
<dbReference type="FunFam" id="1.10.10.10:FF:000007">
    <property type="entry name" value="Ferric uptake regulation protein"/>
    <property type="match status" value="1"/>
</dbReference>
<dbReference type="Gene3D" id="1.10.10.10">
    <property type="entry name" value="Winged helix-like DNA-binding domain superfamily/Winged helix DNA-binding domain"/>
    <property type="match status" value="1"/>
</dbReference>
<dbReference type="InterPro" id="IPR043135">
    <property type="entry name" value="Fur_C"/>
</dbReference>
<evidence type="ECO:0000313" key="11">
    <source>
        <dbReference type="EMBL" id="SHE48902.1"/>
    </source>
</evidence>
<comment type="subcellular location">
    <subcellularLocation>
        <location evidence="1">Cytoplasm</location>
    </subcellularLocation>
</comment>
<dbReference type="InterPro" id="IPR002481">
    <property type="entry name" value="FUR"/>
</dbReference>
<dbReference type="InterPro" id="IPR036390">
    <property type="entry name" value="WH_DNA-bd_sf"/>
</dbReference>
<dbReference type="Pfam" id="PF01475">
    <property type="entry name" value="FUR"/>
    <property type="match status" value="1"/>
</dbReference>
<dbReference type="STRING" id="1122195.SAMN02745164_00536"/>
<evidence type="ECO:0000256" key="6">
    <source>
        <dbReference type="ARBA" id="ARBA00022833"/>
    </source>
</evidence>
<dbReference type="GO" id="GO:0000976">
    <property type="term" value="F:transcription cis-regulatory region binding"/>
    <property type="evidence" value="ECO:0007669"/>
    <property type="project" value="TreeGrafter"/>
</dbReference>
<proteinExistence type="inferred from homology"/>
<keyword evidence="7" id="KW-0805">Transcription regulation</keyword>
<dbReference type="Gene3D" id="3.30.1490.190">
    <property type="match status" value="1"/>
</dbReference>
<evidence type="ECO:0000256" key="10">
    <source>
        <dbReference type="PIRSR" id="PIRSR602481-1"/>
    </source>
</evidence>
<evidence type="ECO:0000256" key="3">
    <source>
        <dbReference type="ARBA" id="ARBA00022490"/>
    </source>
</evidence>
<dbReference type="CDD" id="cd07153">
    <property type="entry name" value="Fur_like"/>
    <property type="match status" value="1"/>
</dbReference>
<sequence length="149" mass="17651">MEGSDYMTVEKKIEYISEILREKNISPSLQRIQIYKYLMENHVHPNVDMIYKVLVKTIPTLSKTTVYNTLKLFQEKGLVSVITIEENEARFDINTHLHGHFKCINCGKIFDFEIKELKIESNLEKENKIVDQQLYIRGYCKDCLKKMEK</sequence>
<dbReference type="GO" id="GO:0045892">
    <property type="term" value="P:negative regulation of DNA-templated transcription"/>
    <property type="evidence" value="ECO:0007669"/>
    <property type="project" value="TreeGrafter"/>
</dbReference>
<comment type="caution">
    <text evidence="11">The sequence shown here is derived from an EMBL/GenBank/DDBJ whole genome shotgun (WGS) entry which is preliminary data.</text>
</comment>
<feature type="binding site" evidence="10">
    <location>
        <position position="140"/>
    </location>
    <ligand>
        <name>Zn(2+)</name>
        <dbReference type="ChEBI" id="CHEBI:29105"/>
    </ligand>
</feature>
<gene>
    <name evidence="11" type="ORF">SAMN02745164_00536</name>
</gene>
<evidence type="ECO:0000256" key="2">
    <source>
        <dbReference type="ARBA" id="ARBA00007957"/>
    </source>
</evidence>
<comment type="similarity">
    <text evidence="2">Belongs to the Fur family.</text>
</comment>
<dbReference type="PANTHER" id="PTHR33202">
    <property type="entry name" value="ZINC UPTAKE REGULATION PROTEIN"/>
    <property type="match status" value="1"/>
</dbReference>
<dbReference type="EMBL" id="FQUI01000005">
    <property type="protein sequence ID" value="SHE48902.1"/>
    <property type="molecule type" value="Genomic_DNA"/>
</dbReference>
<dbReference type="PANTHER" id="PTHR33202:SF8">
    <property type="entry name" value="PEROXIDE-RESPONSIVE REPRESSOR PERR"/>
    <property type="match status" value="1"/>
</dbReference>
<accession>A0A1M4TWW0</accession>
<feature type="binding site" evidence="10">
    <location>
        <position position="103"/>
    </location>
    <ligand>
        <name>Zn(2+)</name>
        <dbReference type="ChEBI" id="CHEBI:29105"/>
    </ligand>
</feature>
<evidence type="ECO:0000256" key="5">
    <source>
        <dbReference type="ARBA" id="ARBA00022723"/>
    </source>
</evidence>
<feature type="binding site" evidence="10">
    <location>
        <position position="106"/>
    </location>
    <ligand>
        <name>Zn(2+)</name>
        <dbReference type="ChEBI" id="CHEBI:29105"/>
    </ligand>
</feature>
<dbReference type="GO" id="GO:0003700">
    <property type="term" value="F:DNA-binding transcription factor activity"/>
    <property type="evidence" value="ECO:0007669"/>
    <property type="project" value="InterPro"/>
</dbReference>
<dbReference type="SUPFAM" id="SSF46785">
    <property type="entry name" value="Winged helix' DNA-binding domain"/>
    <property type="match status" value="1"/>
</dbReference>
<name>A0A1M4TWW0_MARH1</name>
<comment type="cofactor">
    <cofactor evidence="10">
        <name>Zn(2+)</name>
        <dbReference type="ChEBI" id="CHEBI:29105"/>
    </cofactor>
    <text evidence="10">Binds 1 zinc ion per subunit.</text>
</comment>
<protein>
    <submittedName>
        <fullName evidence="11">Fur family transcriptional regulator, peroxide stress response regulator</fullName>
    </submittedName>
</protein>
<feature type="binding site" evidence="10">
    <location>
        <position position="143"/>
    </location>
    <ligand>
        <name>Zn(2+)</name>
        <dbReference type="ChEBI" id="CHEBI:29105"/>
    </ligand>
</feature>
<dbReference type="GO" id="GO:0005737">
    <property type="term" value="C:cytoplasm"/>
    <property type="evidence" value="ECO:0007669"/>
    <property type="project" value="UniProtKB-SubCell"/>
</dbReference>
<dbReference type="AlphaFoldDB" id="A0A1M4TWW0"/>
<keyword evidence="8" id="KW-0238">DNA-binding</keyword>
<reference evidence="11" key="1">
    <citation type="submission" date="2016-11" db="EMBL/GenBank/DDBJ databases">
        <authorList>
            <person name="Varghese N."/>
            <person name="Submissions S."/>
        </authorList>
    </citation>
    <scope>NUCLEOTIDE SEQUENCE [LARGE SCALE GENOMIC DNA]</scope>
    <source>
        <strain evidence="11">DSM 16785</strain>
    </source>
</reference>
<evidence type="ECO:0000313" key="12">
    <source>
        <dbReference type="Proteomes" id="UP000184334"/>
    </source>
</evidence>
<evidence type="ECO:0000256" key="9">
    <source>
        <dbReference type="ARBA" id="ARBA00023163"/>
    </source>
</evidence>
<evidence type="ECO:0000256" key="7">
    <source>
        <dbReference type="ARBA" id="ARBA00023015"/>
    </source>
</evidence>
<organism evidence="11 12">
    <name type="scientific">Marinitoga hydrogenitolerans (strain DSM 16785 / JCM 12826 / AT1271)</name>
    <dbReference type="NCBI Taxonomy" id="1122195"/>
    <lineage>
        <taxon>Bacteria</taxon>
        <taxon>Thermotogati</taxon>
        <taxon>Thermotogota</taxon>
        <taxon>Thermotogae</taxon>
        <taxon>Petrotogales</taxon>
        <taxon>Petrotogaceae</taxon>
        <taxon>Marinitoga</taxon>
    </lineage>
</organism>
<dbReference type="GO" id="GO:1900376">
    <property type="term" value="P:regulation of secondary metabolite biosynthetic process"/>
    <property type="evidence" value="ECO:0007669"/>
    <property type="project" value="TreeGrafter"/>
</dbReference>
<keyword evidence="4" id="KW-0678">Repressor</keyword>
<evidence type="ECO:0000256" key="4">
    <source>
        <dbReference type="ARBA" id="ARBA00022491"/>
    </source>
</evidence>
<keyword evidence="6 10" id="KW-0862">Zinc</keyword>
<keyword evidence="9" id="KW-0804">Transcription</keyword>
<evidence type="ECO:0000256" key="8">
    <source>
        <dbReference type="ARBA" id="ARBA00023125"/>
    </source>
</evidence>
<keyword evidence="12" id="KW-1185">Reference proteome</keyword>
<keyword evidence="5 10" id="KW-0479">Metal-binding</keyword>
<dbReference type="Proteomes" id="UP000184334">
    <property type="component" value="Unassembled WGS sequence"/>
</dbReference>